<dbReference type="InterPro" id="IPR018094">
    <property type="entry name" value="Thymidylate_kinase"/>
</dbReference>
<evidence type="ECO:0000313" key="12">
    <source>
        <dbReference type="EMBL" id="MDM8275123.1"/>
    </source>
</evidence>
<evidence type="ECO:0000256" key="1">
    <source>
        <dbReference type="ARBA" id="ARBA00009776"/>
    </source>
</evidence>
<dbReference type="GO" id="GO:0004798">
    <property type="term" value="F:dTMP kinase activity"/>
    <property type="evidence" value="ECO:0007669"/>
    <property type="project" value="UniProtKB-EC"/>
</dbReference>
<evidence type="ECO:0000256" key="8">
    <source>
        <dbReference type="ARBA" id="ARBA00022840"/>
    </source>
</evidence>
<dbReference type="InterPro" id="IPR027417">
    <property type="entry name" value="P-loop_NTPase"/>
</dbReference>
<dbReference type="SUPFAM" id="SSF52540">
    <property type="entry name" value="P-loop containing nucleoside triphosphate hydrolases"/>
    <property type="match status" value="1"/>
</dbReference>
<protein>
    <recommendedName>
        <fullName evidence="3 10">Thymidylate kinase</fullName>
        <ecNumber evidence="2 10">2.7.4.9</ecNumber>
    </recommendedName>
    <alternativeName>
        <fullName evidence="10">dTMP kinase</fullName>
    </alternativeName>
</protein>
<keyword evidence="6 10" id="KW-0547">Nucleotide-binding</keyword>
<dbReference type="EMBL" id="JAUDDZ010000007">
    <property type="protein sequence ID" value="MDM8275123.1"/>
    <property type="molecule type" value="Genomic_DNA"/>
</dbReference>
<accession>A0ABT7V9E0</accession>
<keyword evidence="8 10" id="KW-0067">ATP-binding</keyword>
<evidence type="ECO:0000256" key="3">
    <source>
        <dbReference type="ARBA" id="ARBA00017144"/>
    </source>
</evidence>
<reference evidence="13" key="1">
    <citation type="submission" date="2023-06" db="EMBL/GenBank/DDBJ databases">
        <title>Identification and characterization of horizontal gene transfer across gut microbiota members of farm animals based on homology search.</title>
        <authorList>
            <person name="Zeman M."/>
            <person name="Kubasova T."/>
            <person name="Jahodarova E."/>
            <person name="Nykrynova M."/>
            <person name="Rychlik I."/>
        </authorList>
    </citation>
    <scope>NUCLEOTIDE SEQUENCE [LARGE SCALE GENOMIC DNA]</scope>
    <source>
        <strain evidence="13">154_Feed</strain>
    </source>
</reference>
<name>A0ABT7V9E0_9ACTN</name>
<comment type="function">
    <text evidence="10">Phosphorylation of dTMP to form dTDP in both de novo and salvage pathways of dTTP synthesis.</text>
</comment>
<gene>
    <name evidence="10 12" type="primary">tmk</name>
    <name evidence="12" type="ORF">QUW28_06375</name>
</gene>
<dbReference type="PANTHER" id="PTHR10344:SF4">
    <property type="entry name" value="UMP-CMP KINASE 2, MITOCHONDRIAL"/>
    <property type="match status" value="1"/>
</dbReference>
<dbReference type="HAMAP" id="MF_00165">
    <property type="entry name" value="Thymidylate_kinase"/>
    <property type="match status" value="1"/>
</dbReference>
<evidence type="ECO:0000313" key="13">
    <source>
        <dbReference type="Proteomes" id="UP001529421"/>
    </source>
</evidence>
<sequence length="265" mass="27509">MAGRIEGGALRNNGSAVDEASGRGSGRPAPSFITLEGIDGCGKSTQARLVAAALRHAGHDVLLLREPGGVKISEKIRALLLDPENAEMSDTCELLLYEAARAQLVHEVIEPALSAGRLVVCDRFYDSTTAYQAFAGSVSRDAAAMANALAVGSTHPDLTLVLDIDPVRAAARTTDRSADRMEAKGLAYQERVATGFRTIAREEPGRVRLVDAAPGVETVFACLLAEVCRAGLSVPAAAARAALFELEDEAAPFGPAGNASGGKGV</sequence>
<evidence type="ECO:0000256" key="10">
    <source>
        <dbReference type="HAMAP-Rule" id="MF_00165"/>
    </source>
</evidence>
<dbReference type="Proteomes" id="UP001529421">
    <property type="component" value="Unassembled WGS sequence"/>
</dbReference>
<dbReference type="CDD" id="cd01672">
    <property type="entry name" value="TMPK"/>
    <property type="match status" value="1"/>
</dbReference>
<comment type="catalytic activity">
    <reaction evidence="9 10">
        <text>dTMP + ATP = dTDP + ADP</text>
        <dbReference type="Rhea" id="RHEA:13517"/>
        <dbReference type="ChEBI" id="CHEBI:30616"/>
        <dbReference type="ChEBI" id="CHEBI:58369"/>
        <dbReference type="ChEBI" id="CHEBI:63528"/>
        <dbReference type="ChEBI" id="CHEBI:456216"/>
        <dbReference type="EC" id="2.7.4.9"/>
    </reaction>
</comment>
<keyword evidence="4 10" id="KW-0808">Transferase</keyword>
<evidence type="ECO:0000256" key="4">
    <source>
        <dbReference type="ARBA" id="ARBA00022679"/>
    </source>
</evidence>
<evidence type="ECO:0000256" key="5">
    <source>
        <dbReference type="ARBA" id="ARBA00022727"/>
    </source>
</evidence>
<organism evidence="12 13">
    <name type="scientific">Enorma phocaeensis</name>
    <dbReference type="NCBI Taxonomy" id="1871019"/>
    <lineage>
        <taxon>Bacteria</taxon>
        <taxon>Bacillati</taxon>
        <taxon>Actinomycetota</taxon>
        <taxon>Coriobacteriia</taxon>
        <taxon>Coriobacteriales</taxon>
        <taxon>Coriobacteriaceae</taxon>
        <taxon>Enorma</taxon>
    </lineage>
</organism>
<evidence type="ECO:0000256" key="2">
    <source>
        <dbReference type="ARBA" id="ARBA00012980"/>
    </source>
</evidence>
<comment type="caution">
    <text evidence="12">The sequence shown here is derived from an EMBL/GenBank/DDBJ whole genome shotgun (WGS) entry which is preliminary data.</text>
</comment>
<evidence type="ECO:0000256" key="6">
    <source>
        <dbReference type="ARBA" id="ARBA00022741"/>
    </source>
</evidence>
<dbReference type="RefSeq" id="WP_289545179.1">
    <property type="nucleotide sequence ID" value="NZ_JAUDDZ010000007.1"/>
</dbReference>
<comment type="similarity">
    <text evidence="1 10">Belongs to the thymidylate kinase family.</text>
</comment>
<dbReference type="Pfam" id="PF02223">
    <property type="entry name" value="Thymidylate_kin"/>
    <property type="match status" value="1"/>
</dbReference>
<dbReference type="InterPro" id="IPR039430">
    <property type="entry name" value="Thymidylate_kin-like_dom"/>
</dbReference>
<evidence type="ECO:0000259" key="11">
    <source>
        <dbReference type="Pfam" id="PF02223"/>
    </source>
</evidence>
<keyword evidence="7 10" id="KW-0418">Kinase</keyword>
<proteinExistence type="inferred from homology"/>
<dbReference type="InterPro" id="IPR018095">
    <property type="entry name" value="Thymidylate_kin_CS"/>
</dbReference>
<feature type="domain" description="Thymidylate kinase-like" evidence="11">
    <location>
        <begin position="35"/>
        <end position="219"/>
    </location>
</feature>
<feature type="binding site" evidence="10">
    <location>
        <begin position="37"/>
        <end position="44"/>
    </location>
    <ligand>
        <name>ATP</name>
        <dbReference type="ChEBI" id="CHEBI:30616"/>
    </ligand>
</feature>
<dbReference type="PROSITE" id="PS01331">
    <property type="entry name" value="THYMIDYLATE_KINASE"/>
    <property type="match status" value="1"/>
</dbReference>
<dbReference type="PANTHER" id="PTHR10344">
    <property type="entry name" value="THYMIDYLATE KINASE"/>
    <property type="match status" value="1"/>
</dbReference>
<dbReference type="EC" id="2.7.4.9" evidence="2 10"/>
<dbReference type="NCBIfam" id="TIGR00041">
    <property type="entry name" value="DTMP_kinase"/>
    <property type="match status" value="1"/>
</dbReference>
<evidence type="ECO:0000256" key="7">
    <source>
        <dbReference type="ARBA" id="ARBA00022777"/>
    </source>
</evidence>
<dbReference type="Gene3D" id="3.40.50.300">
    <property type="entry name" value="P-loop containing nucleotide triphosphate hydrolases"/>
    <property type="match status" value="1"/>
</dbReference>
<keyword evidence="5 10" id="KW-0545">Nucleotide biosynthesis</keyword>
<evidence type="ECO:0000256" key="9">
    <source>
        <dbReference type="ARBA" id="ARBA00048743"/>
    </source>
</evidence>
<keyword evidence="13" id="KW-1185">Reference proteome</keyword>